<dbReference type="Pfam" id="PF06293">
    <property type="entry name" value="Kdo"/>
    <property type="match status" value="1"/>
</dbReference>
<dbReference type="InterPro" id="IPR011009">
    <property type="entry name" value="Kinase-like_dom_sf"/>
</dbReference>
<reference evidence="2" key="1">
    <citation type="journal article" date="2022" name="New Phytol.">
        <title>Evolutionary transition to the ectomycorrhizal habit in the genomes of a hyperdiverse lineage of mushroom-forming fungi.</title>
        <authorList>
            <person name="Looney B."/>
            <person name="Miyauchi S."/>
            <person name="Morin E."/>
            <person name="Drula E."/>
            <person name="Courty P.E."/>
            <person name="Kohler A."/>
            <person name="Kuo A."/>
            <person name="LaButti K."/>
            <person name="Pangilinan J."/>
            <person name="Lipzen A."/>
            <person name="Riley R."/>
            <person name="Andreopoulos W."/>
            <person name="He G."/>
            <person name="Johnson J."/>
            <person name="Nolan M."/>
            <person name="Tritt A."/>
            <person name="Barry K.W."/>
            <person name="Grigoriev I.V."/>
            <person name="Nagy L.G."/>
            <person name="Hibbett D."/>
            <person name="Henrissat B."/>
            <person name="Matheny P.B."/>
            <person name="Labbe J."/>
            <person name="Martin F.M."/>
        </authorList>
    </citation>
    <scope>NUCLEOTIDE SEQUENCE</scope>
    <source>
        <strain evidence="2">BPL690</strain>
    </source>
</reference>
<name>A0AAD4QQD3_9AGAM</name>
<accession>A0AAD4QQD3</accession>
<protein>
    <submittedName>
        <fullName evidence="2">Uncharacterized protein</fullName>
    </submittedName>
</protein>
<gene>
    <name evidence="2" type="ORF">B0F90DRAFT_1677735</name>
</gene>
<feature type="region of interest" description="Disordered" evidence="1">
    <location>
        <begin position="239"/>
        <end position="272"/>
    </location>
</feature>
<feature type="compositionally biased region" description="Basic and acidic residues" evidence="1">
    <location>
        <begin position="244"/>
        <end position="256"/>
    </location>
</feature>
<dbReference type="AlphaFoldDB" id="A0AAD4QQD3"/>
<evidence type="ECO:0000256" key="1">
    <source>
        <dbReference type="SAM" id="MobiDB-lite"/>
    </source>
</evidence>
<feature type="compositionally biased region" description="Basic residues" evidence="1">
    <location>
        <begin position="257"/>
        <end position="272"/>
    </location>
</feature>
<feature type="compositionally biased region" description="Polar residues" evidence="1">
    <location>
        <begin position="201"/>
        <end position="212"/>
    </location>
</feature>
<dbReference type="SUPFAM" id="SSF56112">
    <property type="entry name" value="Protein kinase-like (PK-like)"/>
    <property type="match status" value="1"/>
</dbReference>
<dbReference type="Gene3D" id="1.10.510.10">
    <property type="entry name" value="Transferase(Phosphotransferase) domain 1"/>
    <property type="match status" value="1"/>
</dbReference>
<keyword evidence="3" id="KW-1185">Reference proteome</keyword>
<dbReference type="Proteomes" id="UP001203297">
    <property type="component" value="Unassembled WGS sequence"/>
</dbReference>
<organism evidence="2 3">
    <name type="scientific">Multifurca ochricompacta</name>
    <dbReference type="NCBI Taxonomy" id="376703"/>
    <lineage>
        <taxon>Eukaryota</taxon>
        <taxon>Fungi</taxon>
        <taxon>Dikarya</taxon>
        <taxon>Basidiomycota</taxon>
        <taxon>Agaricomycotina</taxon>
        <taxon>Agaricomycetes</taxon>
        <taxon>Russulales</taxon>
        <taxon>Russulaceae</taxon>
        <taxon>Multifurca</taxon>
    </lineage>
</organism>
<sequence>MELPHPVFWIEACASMPTLLKDRVLEAFQKLHDRGVVHGDVALRHILIGADARVTLIDFQASRADEPNEVLGLPATFPGEKDLEIRRVKFLLDIDNARKKEFRKSKAARQRSYRNRARARQRRELLQHGITTGLPMDEPEPWEEVKEAPIPLDQLEKYWMEDANDDPRRFVVPGSSDSEVAIAISSFLRCLRDIEEADSDWSISGNGPSSPITAVPKTKRCRQSEDKLTYVEQLPACKRVNLTDSERGRERGEGKGKGKGRQGRGKPGRAEV</sequence>
<comment type="caution">
    <text evidence="2">The sequence shown here is derived from an EMBL/GenBank/DDBJ whole genome shotgun (WGS) entry which is preliminary data.</text>
</comment>
<feature type="region of interest" description="Disordered" evidence="1">
    <location>
        <begin position="199"/>
        <end position="221"/>
    </location>
</feature>
<proteinExistence type="predicted"/>
<evidence type="ECO:0000313" key="2">
    <source>
        <dbReference type="EMBL" id="KAI0307843.1"/>
    </source>
</evidence>
<dbReference type="EMBL" id="WTXG01000001">
    <property type="protein sequence ID" value="KAI0307843.1"/>
    <property type="molecule type" value="Genomic_DNA"/>
</dbReference>
<feature type="non-terminal residue" evidence="2">
    <location>
        <position position="272"/>
    </location>
</feature>
<evidence type="ECO:0000313" key="3">
    <source>
        <dbReference type="Proteomes" id="UP001203297"/>
    </source>
</evidence>